<dbReference type="InterPro" id="IPR036047">
    <property type="entry name" value="F-box-like_dom_sf"/>
</dbReference>
<comment type="caution">
    <text evidence="2">The sequence shown here is derived from an EMBL/GenBank/DDBJ whole genome shotgun (WGS) entry which is preliminary data.</text>
</comment>
<dbReference type="PROSITE" id="PS50181">
    <property type="entry name" value="FBOX"/>
    <property type="match status" value="1"/>
</dbReference>
<evidence type="ECO:0000313" key="3">
    <source>
        <dbReference type="Proteomes" id="UP001187734"/>
    </source>
</evidence>
<proteinExistence type="predicted"/>
<feature type="domain" description="F-box" evidence="1">
    <location>
        <begin position="186"/>
        <end position="231"/>
    </location>
</feature>
<protein>
    <recommendedName>
        <fullName evidence="1">F-box domain-containing protein</fullName>
    </recommendedName>
</protein>
<dbReference type="AlphaFoldDB" id="A0AAE8SIF6"/>
<evidence type="ECO:0000313" key="2">
    <source>
        <dbReference type="EMBL" id="SPJ78070.1"/>
    </source>
</evidence>
<gene>
    <name evidence="2" type="ORF">FTOL_06459</name>
</gene>
<accession>A0AAE8SIF6</accession>
<sequence length="506" mass="58240">MPSSNVNSSPRKNKRWTSAEHLFFVNLLHGTPKSDTIRSKNNSILKSDLKSWIAQLQSQFPKTKWTYQRIRSRYNLIKYDYLAYQAALKMPGKVEVLAEGKIHLPMKQEADLKMSHPRAAARMLRNGLMVGGCVTVDTYHQIFASNIHTDGSDTLTGQQEVAPYDKPSLNIAPRNAKSIMVNCCTTQSLSRLPIEVLSMIGSYFSHQELQVVTLLSKLFRDIFFTQLFTRLRFSGDLERLGQQIKSFLNGLLTYPSRKIKYKPRYVTFLILDTEPEKYTIASPDSPVKLIGDFLQSMPDLEGVVFDLRFSDRRQVANFNDLLKKTKKWTSPCSVIFEHAKTSNFAAIVKHFQPRTLQAVQLPIGSCDRSCVQLTASLNKMPSLRRFSFKLWRWQLNGMFVRRDWSESSKMRPITNSEIDTWYATLVRTLLMAVPQLEELCISDHHRSLYRGTRKENPSEVHIEWLENSDDEHRFPSVLTTDKLGERLTSELGRKEKRDSTAVTETD</sequence>
<dbReference type="Proteomes" id="UP001187734">
    <property type="component" value="Unassembled WGS sequence"/>
</dbReference>
<reference evidence="2" key="1">
    <citation type="submission" date="2018-03" db="EMBL/GenBank/DDBJ databases">
        <authorList>
            <person name="Guldener U."/>
        </authorList>
    </citation>
    <scope>NUCLEOTIDE SEQUENCE</scope>
</reference>
<evidence type="ECO:0000259" key="1">
    <source>
        <dbReference type="PROSITE" id="PS50181"/>
    </source>
</evidence>
<keyword evidence="3" id="KW-1185">Reference proteome</keyword>
<dbReference type="EMBL" id="ONZP01000213">
    <property type="protein sequence ID" value="SPJ78070.1"/>
    <property type="molecule type" value="Genomic_DNA"/>
</dbReference>
<dbReference type="SUPFAM" id="SSF81383">
    <property type="entry name" value="F-box domain"/>
    <property type="match status" value="1"/>
</dbReference>
<dbReference type="InterPro" id="IPR001810">
    <property type="entry name" value="F-box_dom"/>
</dbReference>
<organism evidence="2 3">
    <name type="scientific">Fusarium torulosum</name>
    <dbReference type="NCBI Taxonomy" id="33205"/>
    <lineage>
        <taxon>Eukaryota</taxon>
        <taxon>Fungi</taxon>
        <taxon>Dikarya</taxon>
        <taxon>Ascomycota</taxon>
        <taxon>Pezizomycotina</taxon>
        <taxon>Sordariomycetes</taxon>
        <taxon>Hypocreomycetidae</taxon>
        <taxon>Hypocreales</taxon>
        <taxon>Nectriaceae</taxon>
        <taxon>Fusarium</taxon>
    </lineage>
</organism>
<name>A0AAE8SIF6_9HYPO</name>